<dbReference type="RefSeq" id="WP_174879524.1">
    <property type="nucleotide sequence ID" value="NZ_JAUSTZ010000005.1"/>
</dbReference>
<dbReference type="Pfam" id="PF20578">
    <property type="entry name" value="aBig_2"/>
    <property type="match status" value="1"/>
</dbReference>
<dbReference type="CDD" id="cd18832">
    <property type="entry name" value="GH43_GsAbnA-like"/>
    <property type="match status" value="1"/>
</dbReference>
<keyword evidence="11" id="KW-0812">Transmembrane</keyword>
<dbReference type="Gene3D" id="2.40.128.10">
    <property type="match status" value="1"/>
</dbReference>
<evidence type="ECO:0000256" key="4">
    <source>
        <dbReference type="ARBA" id="ARBA00022512"/>
    </source>
</evidence>
<proteinExistence type="inferred from homology"/>
<evidence type="ECO:0000256" key="2">
    <source>
        <dbReference type="ARBA" id="ARBA00004834"/>
    </source>
</evidence>
<organism evidence="14 15">
    <name type="scientific">Metabacillus niabensis</name>
    <dbReference type="NCBI Taxonomy" id="324854"/>
    <lineage>
        <taxon>Bacteria</taxon>
        <taxon>Bacillati</taxon>
        <taxon>Bacillota</taxon>
        <taxon>Bacilli</taxon>
        <taxon>Bacillales</taxon>
        <taxon>Bacillaceae</taxon>
        <taxon>Metabacillus</taxon>
    </lineage>
</organism>
<evidence type="ECO:0000259" key="13">
    <source>
        <dbReference type="PROSITE" id="PS50847"/>
    </source>
</evidence>
<feature type="compositionally biased region" description="Low complexity" evidence="10">
    <location>
        <begin position="848"/>
        <end position="858"/>
    </location>
</feature>
<dbReference type="Gene3D" id="2.60.120.200">
    <property type="match status" value="1"/>
</dbReference>
<comment type="subcellular location">
    <subcellularLocation>
        <location evidence="1">Secreted</location>
        <location evidence="1">Cell wall</location>
        <topology evidence="1">Peptidoglycan-anchor</topology>
    </subcellularLocation>
</comment>
<dbReference type="InterPro" id="IPR006710">
    <property type="entry name" value="Glyco_hydro_43"/>
</dbReference>
<dbReference type="InterPro" id="IPR032291">
    <property type="entry name" value="Abn2_C"/>
</dbReference>
<dbReference type="NCBIfam" id="TIGR01167">
    <property type="entry name" value="LPXTG_anchor"/>
    <property type="match status" value="1"/>
</dbReference>
<dbReference type="SUPFAM" id="SSF75005">
    <property type="entry name" value="Arabinanase/levansucrase/invertase"/>
    <property type="match status" value="1"/>
</dbReference>
<feature type="chain" id="PRO_5046706394" evidence="12">
    <location>
        <begin position="27"/>
        <end position="914"/>
    </location>
</feature>
<dbReference type="Pfam" id="PF04616">
    <property type="entry name" value="Glyco_hydro_43"/>
    <property type="match status" value="1"/>
</dbReference>
<dbReference type="GO" id="GO:0046558">
    <property type="term" value="F:arabinan endo-1,5-alpha-L-arabinosidase activity"/>
    <property type="evidence" value="ECO:0007669"/>
    <property type="project" value="UniProtKB-EC"/>
</dbReference>
<dbReference type="EC" id="3.2.1.99" evidence="14"/>
<comment type="pathway">
    <text evidence="2">Glycan metabolism; L-arabinan degradation.</text>
</comment>
<evidence type="ECO:0000256" key="6">
    <source>
        <dbReference type="ARBA" id="ARBA00022729"/>
    </source>
</evidence>
<evidence type="ECO:0000256" key="8">
    <source>
        <dbReference type="ARBA" id="ARBA00023088"/>
    </source>
</evidence>
<dbReference type="InterPro" id="IPR023296">
    <property type="entry name" value="Glyco_hydro_beta-prop_sf"/>
</dbReference>
<comment type="similarity">
    <text evidence="3">Belongs to the glycosyl hydrolase 43 family.</text>
</comment>
<dbReference type="InterPro" id="IPR046780">
    <property type="entry name" value="aBig_2"/>
</dbReference>
<keyword evidence="4" id="KW-0134">Cell wall</keyword>
<evidence type="ECO:0000256" key="5">
    <source>
        <dbReference type="ARBA" id="ARBA00022525"/>
    </source>
</evidence>
<keyword evidence="6 12" id="KW-0732">Signal</keyword>
<evidence type="ECO:0000313" key="15">
    <source>
        <dbReference type="Proteomes" id="UP001232245"/>
    </source>
</evidence>
<comment type="caution">
    <text evidence="14">The sequence shown here is derived from an EMBL/GenBank/DDBJ whole genome shotgun (WGS) entry which is preliminary data.</text>
</comment>
<dbReference type="InterPro" id="IPR019931">
    <property type="entry name" value="LPXTG_anchor"/>
</dbReference>
<feature type="signal peptide" evidence="12">
    <location>
        <begin position="1"/>
        <end position="26"/>
    </location>
</feature>
<feature type="domain" description="Gram-positive cocci surface proteins LPxTG" evidence="13">
    <location>
        <begin position="879"/>
        <end position="914"/>
    </location>
</feature>
<gene>
    <name evidence="14" type="ORF">J2S02_002861</name>
</gene>
<dbReference type="Gene3D" id="2.115.10.20">
    <property type="entry name" value="Glycosyl hydrolase domain, family 43"/>
    <property type="match status" value="1"/>
</dbReference>
<name>A0ABT9Z2M8_9BACI</name>
<keyword evidence="15" id="KW-1185">Reference proteome</keyword>
<dbReference type="EMBL" id="JAUSTZ010000005">
    <property type="protein sequence ID" value="MDQ0226516.1"/>
    <property type="molecule type" value="Genomic_DNA"/>
</dbReference>
<evidence type="ECO:0000313" key="14">
    <source>
        <dbReference type="EMBL" id="MDQ0226516.1"/>
    </source>
</evidence>
<evidence type="ECO:0000256" key="1">
    <source>
        <dbReference type="ARBA" id="ARBA00004168"/>
    </source>
</evidence>
<dbReference type="Pfam" id="PF16369">
    <property type="entry name" value="GH43_C"/>
    <property type="match status" value="1"/>
</dbReference>
<evidence type="ECO:0000256" key="10">
    <source>
        <dbReference type="SAM" id="MobiDB-lite"/>
    </source>
</evidence>
<protein>
    <submittedName>
        <fullName evidence="14">Arabinan endo-1,5-alpha-L-arabinosidase</fullName>
        <ecNumber evidence="14">3.2.1.99</ecNumber>
    </submittedName>
</protein>
<evidence type="ECO:0000256" key="7">
    <source>
        <dbReference type="ARBA" id="ARBA00022801"/>
    </source>
</evidence>
<dbReference type="PROSITE" id="PS50847">
    <property type="entry name" value="GRAM_POS_ANCHORING"/>
    <property type="match status" value="1"/>
</dbReference>
<dbReference type="Proteomes" id="UP001232245">
    <property type="component" value="Unassembled WGS sequence"/>
</dbReference>
<dbReference type="InterPro" id="IPR013320">
    <property type="entry name" value="ConA-like_dom_sf"/>
</dbReference>
<accession>A0ABT9Z2M8</accession>
<dbReference type="Pfam" id="PF13385">
    <property type="entry name" value="Laminin_G_3"/>
    <property type="match status" value="1"/>
</dbReference>
<dbReference type="SUPFAM" id="SSF49899">
    <property type="entry name" value="Concanavalin A-like lectins/glucanases"/>
    <property type="match status" value="1"/>
</dbReference>
<keyword evidence="9 14" id="KW-0326">Glycosidase</keyword>
<dbReference type="PANTHER" id="PTHR43301">
    <property type="entry name" value="ARABINAN ENDO-1,5-ALPHA-L-ARABINOSIDASE"/>
    <property type="match status" value="1"/>
</dbReference>
<evidence type="ECO:0000256" key="3">
    <source>
        <dbReference type="ARBA" id="ARBA00009865"/>
    </source>
</evidence>
<evidence type="ECO:0000256" key="9">
    <source>
        <dbReference type="ARBA" id="ARBA00023295"/>
    </source>
</evidence>
<feature type="region of interest" description="Disordered" evidence="10">
    <location>
        <begin position="787"/>
        <end position="881"/>
    </location>
</feature>
<reference evidence="14 15" key="1">
    <citation type="submission" date="2023-07" db="EMBL/GenBank/DDBJ databases">
        <title>Genomic Encyclopedia of Type Strains, Phase IV (KMG-IV): sequencing the most valuable type-strain genomes for metagenomic binning, comparative biology and taxonomic classification.</title>
        <authorList>
            <person name="Goeker M."/>
        </authorList>
    </citation>
    <scope>NUCLEOTIDE SEQUENCE [LARGE SCALE GENOMIC DNA]</scope>
    <source>
        <strain evidence="14 15">DSM 17723</strain>
    </source>
</reference>
<dbReference type="InterPro" id="IPR050727">
    <property type="entry name" value="GH43_arabinanases"/>
</dbReference>
<keyword evidence="5" id="KW-0964">Secreted</keyword>
<evidence type="ECO:0000256" key="11">
    <source>
        <dbReference type="SAM" id="Phobius"/>
    </source>
</evidence>
<evidence type="ECO:0000256" key="12">
    <source>
        <dbReference type="SAM" id="SignalP"/>
    </source>
</evidence>
<feature type="compositionally biased region" description="Basic and acidic residues" evidence="10">
    <location>
        <begin position="868"/>
        <end position="880"/>
    </location>
</feature>
<keyword evidence="8" id="KW-0572">Peptidoglycan-anchor</keyword>
<dbReference type="PANTHER" id="PTHR43301:SF3">
    <property type="entry name" value="ARABINAN ENDO-1,5-ALPHA-L-ARABINOSIDASE A-RELATED"/>
    <property type="match status" value="1"/>
</dbReference>
<dbReference type="Pfam" id="PF00746">
    <property type="entry name" value="Gram_pos_anchor"/>
    <property type="match status" value="1"/>
</dbReference>
<keyword evidence="11" id="KW-0472">Membrane</keyword>
<feature type="compositionally biased region" description="Low complexity" evidence="10">
    <location>
        <begin position="828"/>
        <end position="841"/>
    </location>
</feature>
<keyword evidence="11" id="KW-1133">Transmembrane helix</keyword>
<keyword evidence="7 14" id="KW-0378">Hydrolase</keyword>
<sequence>MKKKLSRRFLALFLTLVLLVPNLAFAIENDGAASEQAEAPVFKDVSVHDPSVIKTGDTYYVFGSHLAAAKTKDFMQWDEVANLVNPDNPLFENVVEELKETFDWAESDTLWAADVIELNGKFYMYYNACKGDSPRSAMGIAVADNIEGPYKDQGIFLKSGMWDEVSPDGTIYDARIHPNAVDPDVFFDKNGKLWMMYGSYSGGIFIMEMDPETGEPLPNQGYGKKLLGGNHSRIEGAYVQYSKETDYYYMYLSFGGLDSTGGYNMRVVRSENPDGPYYDAEGNDMINVKANPDLPIFDDASIEPYGVKLMGSHLFKREVGEAGTGIGTGYVSPGHNSVYYDEATDEQYLIFHTRFPEKGEMHQVRVHKMYMNEDGWPVVSPYRYAGESLERVEASDISGDYKFINHGKDISAEIKQSVLVTLNDDGTISGDVTGEWSLSGENEATLQVDGKTYKGVFVRQWDPTSEKYVLTFTALSNEGIAIWGSKTASQSDAEIVAAVKNDLSLGDTTNVISHLTLPTTGLRGTQITWQSSHPEIVSEDGKVTRPVGKESVTVTLTATITKGEMTDTKQFTVVVLPQKEGKLVAHYAFEDNLKDSTGNVTDGAVTGNRIDNTGGTSAFAEGKVGQAAVFDGASGIRLPDGLISSNKYTVSLWLNPQELNKYTTSFFGGSSNTKWISFLPMGHDGVANDTMLWSGEAWYDAGTGMKIPANEWSHIAFSVDNGSIKIYVNGEEKFAGENFPDVFTTENGVFALGVNYWDTPYKGLMDELLVYDAKVLTAEEIKAYYETGEIPAEAPGEETPGTDPPGEETPGTDPPGEETPGTDPPGEETPGTETPGKETPGTDPPGEETPGTDPPGTEAPEDVTVEPVHNEKETTGEKLPDTATSTYNTLLIGAIVLITGAIAFLIVRRKTNAE</sequence>
<feature type="transmembrane region" description="Helical" evidence="11">
    <location>
        <begin position="887"/>
        <end position="907"/>
    </location>
</feature>